<dbReference type="EMBL" id="AP017313">
    <property type="protein sequence ID" value="BAU52594.1"/>
    <property type="molecule type" value="Genomic_DNA"/>
</dbReference>
<dbReference type="OrthoDB" id="679547at2"/>
<protein>
    <submittedName>
        <fullName evidence="1">MG2 domain protein</fullName>
    </submittedName>
</protein>
<sequence>MKKFLLMAIIFGLGFQTIAFAQPGTDAVNTAVSNLKSLLTDHIIEKAYLHFDRPYPYYVAGEVVYFKAYVTLGEKHEASTLSNILHVDLIDKNDVLMQSIVLQLTGGTAWGDFLLPDSLQKGSYRIRAYTQWMRNDKTPYFFDQYISVSSANGGQLAENTTQGLKPNLQFFPEGGSLVADVPARLAYKALGTNGLGTSVKGIVVDNEHKEVAQINSAHLGMGMLNFIPETGKTYKAMVTFADGSQGSVDLPVAQPKGITLSVNTDDPAKIAIVIRANRAYYKENQNKKLNLLVYYAGALKRYSPVLDGEILGLDLPAKDFPTGILKVTLLSETGEPLNERISFIQNPDLLNLALTPDKQVYSARENVQVSLNVKNKEGNPVSGSFSVSVVDESKILVDEDAENTILSYLLLSTEVKGYIEKPNYYFANVTKETRAGLDILMLTQGYRRFEWAALENGSLPVTASAFTAEKTMDISGVFKTKSGVPIPDCVLTLIPKSGGNLQTATTDNEGKFRFSNMDFSAGTAFVLKAMSSSGKKGVLTLDKPLVPPVIAPGEPFNKKYNASADLLMSFQDERKAKIAEAGNLITNQATTDTKGNSSKRLDNYHSSNIGGPGHADQVVLGDAIKDAPSISSGLNGLLHGVQFNNGVPSLQTGVTLSGGGAQIDPMLVIFDGVTLGNGVSVDIINPGSVDAVELLKGASATIYGAAGGQGVLVITTRSSIASEQVISKEMSPGIFSIEPKGFFKALEFYSPAYTGQNAANKPDRRTTIYWKPDVITDASGNSSFSFFNSDGKGTYRVEVQGMDSKGNLGMQVFRYKVQ</sequence>
<keyword evidence="2" id="KW-1185">Reference proteome</keyword>
<dbReference type="AlphaFoldDB" id="A0A125T283"/>
<dbReference type="Gene3D" id="2.60.40.1930">
    <property type="match status" value="1"/>
</dbReference>
<evidence type="ECO:0000313" key="2">
    <source>
        <dbReference type="Proteomes" id="UP000218263"/>
    </source>
</evidence>
<gene>
    <name evidence="1" type="ORF">MgSA37_00756</name>
</gene>
<proteinExistence type="predicted"/>
<dbReference type="SUPFAM" id="SSF56935">
    <property type="entry name" value="Porins"/>
    <property type="match status" value="1"/>
</dbReference>
<dbReference type="RefSeq" id="WP_096349901.1">
    <property type="nucleotide sequence ID" value="NZ_AP017313.1"/>
</dbReference>
<dbReference type="InterPro" id="IPR037066">
    <property type="entry name" value="Plug_dom_sf"/>
</dbReference>
<dbReference type="Proteomes" id="UP000218263">
    <property type="component" value="Chromosome"/>
</dbReference>
<dbReference type="SUPFAM" id="SSF49478">
    <property type="entry name" value="Cna protein B-type domain"/>
    <property type="match status" value="1"/>
</dbReference>
<dbReference type="KEGG" id="mgot:MgSA37_00756"/>
<reference evidence="1 2" key="1">
    <citation type="submission" date="2015-12" db="EMBL/GenBank/DDBJ databases">
        <title>Genome sequence of Mucilaginibacter gotjawali.</title>
        <authorList>
            <person name="Lee J.S."/>
            <person name="Lee K.C."/>
            <person name="Kim K.K."/>
            <person name="Lee B.W."/>
        </authorList>
    </citation>
    <scope>NUCLEOTIDE SEQUENCE [LARGE SCALE GENOMIC DNA]</scope>
    <source>
        <strain evidence="1 2">SA3-7</strain>
    </source>
</reference>
<accession>A0A125T283</accession>
<dbReference type="Gene3D" id="2.170.130.10">
    <property type="entry name" value="TonB-dependent receptor, plug domain"/>
    <property type="match status" value="1"/>
</dbReference>
<organism evidence="1 2">
    <name type="scientific">Mucilaginibacter gotjawali</name>
    <dbReference type="NCBI Taxonomy" id="1550579"/>
    <lineage>
        <taxon>Bacteria</taxon>
        <taxon>Pseudomonadati</taxon>
        <taxon>Bacteroidota</taxon>
        <taxon>Sphingobacteriia</taxon>
        <taxon>Sphingobacteriales</taxon>
        <taxon>Sphingobacteriaceae</taxon>
        <taxon>Mucilaginibacter</taxon>
    </lineage>
</organism>
<dbReference type="Pfam" id="PF07715">
    <property type="entry name" value="Plug"/>
    <property type="match status" value="1"/>
</dbReference>
<dbReference type="InterPro" id="IPR012910">
    <property type="entry name" value="Plug_dom"/>
</dbReference>
<evidence type="ECO:0000313" key="1">
    <source>
        <dbReference type="EMBL" id="BAU52594.1"/>
    </source>
</evidence>
<name>A0A125T283_9SPHI</name>